<sequence>MEKKVEEMTEEAIEKKKKEHEFSGFRTEKTMERAEQLEDAMGQADKDVSGETEVEKVDEKAVEDLKKKHEFSGYVAEKTMERAEEIVDALKEDK</sequence>
<dbReference type="RefSeq" id="WP_144269258.1">
    <property type="nucleotide sequence ID" value="NZ_AP019697.1"/>
</dbReference>
<evidence type="ECO:0000256" key="1">
    <source>
        <dbReference type="SAM" id="MobiDB-lite"/>
    </source>
</evidence>
<reference evidence="3" key="1">
    <citation type="submission" date="2019-05" db="EMBL/GenBank/DDBJ databases">
        <title>Complete genome sequencing of Dialister sp. strain 5BBH33.</title>
        <authorList>
            <person name="Sakamoto M."/>
            <person name="Murakami T."/>
            <person name="Mori H."/>
        </authorList>
    </citation>
    <scope>NUCLEOTIDE SEQUENCE [LARGE SCALE GENOMIC DNA]</scope>
    <source>
        <strain evidence="3">5BBH33</strain>
    </source>
</reference>
<dbReference type="GeneID" id="92717166"/>
<dbReference type="Proteomes" id="UP000320585">
    <property type="component" value="Chromosome"/>
</dbReference>
<feature type="region of interest" description="Disordered" evidence="1">
    <location>
        <begin position="1"/>
        <end position="29"/>
    </location>
</feature>
<organism evidence="2 3">
    <name type="scientific">Dialister hominis</name>
    <dbReference type="NCBI Taxonomy" id="2582419"/>
    <lineage>
        <taxon>Bacteria</taxon>
        <taxon>Bacillati</taxon>
        <taxon>Bacillota</taxon>
        <taxon>Negativicutes</taxon>
        <taxon>Veillonellales</taxon>
        <taxon>Veillonellaceae</taxon>
        <taxon>Dialister</taxon>
    </lineage>
</organism>
<gene>
    <name evidence="2" type="ORF">Dia5BBH33_19600</name>
</gene>
<dbReference type="AlphaFoldDB" id="A0A8D4UW21"/>
<accession>A0A8D4UW21</accession>
<evidence type="ECO:0000313" key="2">
    <source>
        <dbReference type="EMBL" id="BBK26025.1"/>
    </source>
</evidence>
<name>A0A8D4UW21_9FIRM</name>
<dbReference type="KEGG" id="dho:Dia5BBH33_19600"/>
<keyword evidence="3" id="KW-1185">Reference proteome</keyword>
<proteinExistence type="predicted"/>
<dbReference type="EMBL" id="AP019697">
    <property type="protein sequence ID" value="BBK26025.1"/>
    <property type="molecule type" value="Genomic_DNA"/>
</dbReference>
<protein>
    <submittedName>
        <fullName evidence="2">Uncharacterized protein</fullName>
    </submittedName>
</protein>
<feature type="region of interest" description="Disordered" evidence="1">
    <location>
        <begin position="38"/>
        <end position="57"/>
    </location>
</feature>
<evidence type="ECO:0000313" key="3">
    <source>
        <dbReference type="Proteomes" id="UP000320585"/>
    </source>
</evidence>
<feature type="compositionally biased region" description="Basic and acidic residues" evidence="1">
    <location>
        <begin position="44"/>
        <end position="57"/>
    </location>
</feature>